<dbReference type="Pfam" id="PF08447">
    <property type="entry name" value="PAS_3"/>
    <property type="match status" value="1"/>
</dbReference>
<evidence type="ECO:0000256" key="3">
    <source>
        <dbReference type="ARBA" id="ARBA00022553"/>
    </source>
</evidence>
<feature type="modified residue" description="4-aspartylphosphate" evidence="9">
    <location>
        <position position="806"/>
    </location>
</feature>
<feature type="domain" description="Histidine kinase" evidence="12">
    <location>
        <begin position="511"/>
        <end position="734"/>
    </location>
</feature>
<dbReference type="Gene3D" id="3.30.450.20">
    <property type="entry name" value="PAS domain"/>
    <property type="match status" value="1"/>
</dbReference>
<evidence type="ECO:0000256" key="2">
    <source>
        <dbReference type="ARBA" id="ARBA00012438"/>
    </source>
</evidence>
<dbReference type="PROSITE" id="PS50109">
    <property type="entry name" value="HIS_KIN"/>
    <property type="match status" value="1"/>
</dbReference>
<keyword evidence="11" id="KW-0812">Transmembrane</keyword>
<evidence type="ECO:0000256" key="9">
    <source>
        <dbReference type="PROSITE-ProRule" id="PRU00169"/>
    </source>
</evidence>
<evidence type="ECO:0000313" key="15">
    <source>
        <dbReference type="EMBL" id="GLI34209.1"/>
    </source>
</evidence>
<comment type="catalytic activity">
    <reaction evidence="1">
        <text>ATP + protein L-histidine = ADP + protein N-phospho-L-histidine.</text>
        <dbReference type="EC" id="2.7.13.3"/>
    </reaction>
</comment>
<dbReference type="SUPFAM" id="SSF55785">
    <property type="entry name" value="PYP-like sensor domain (PAS domain)"/>
    <property type="match status" value="1"/>
</dbReference>
<dbReference type="SUPFAM" id="SSF47384">
    <property type="entry name" value="Homodimeric domain of signal transducing histidine kinase"/>
    <property type="match status" value="1"/>
</dbReference>
<evidence type="ECO:0000259" key="14">
    <source>
        <dbReference type="PROSITE" id="PS50112"/>
    </source>
</evidence>
<dbReference type="CDD" id="cd00130">
    <property type="entry name" value="PAS"/>
    <property type="match status" value="1"/>
</dbReference>
<dbReference type="Gene3D" id="1.10.287.130">
    <property type="match status" value="1"/>
</dbReference>
<organism evidence="15 16">
    <name type="scientific">Desulforhabdus amnigena</name>
    <dbReference type="NCBI Taxonomy" id="40218"/>
    <lineage>
        <taxon>Bacteria</taxon>
        <taxon>Pseudomonadati</taxon>
        <taxon>Thermodesulfobacteriota</taxon>
        <taxon>Syntrophobacteria</taxon>
        <taxon>Syntrophobacterales</taxon>
        <taxon>Syntrophobacteraceae</taxon>
        <taxon>Desulforhabdus</taxon>
    </lineage>
</organism>
<evidence type="ECO:0000256" key="4">
    <source>
        <dbReference type="ARBA" id="ARBA00022679"/>
    </source>
</evidence>
<dbReference type="InterPro" id="IPR011006">
    <property type="entry name" value="CheY-like_superfamily"/>
</dbReference>
<gene>
    <name evidence="15" type="ORF">DAMNIGENAA_16420</name>
</gene>
<proteinExistence type="predicted"/>
<accession>A0A9W6D3G2</accession>
<reference evidence="15" key="1">
    <citation type="submission" date="2022-12" db="EMBL/GenBank/DDBJ databases">
        <title>Reference genome sequencing for broad-spectrum identification of bacterial and archaeal isolates by mass spectrometry.</title>
        <authorList>
            <person name="Sekiguchi Y."/>
            <person name="Tourlousse D.M."/>
        </authorList>
    </citation>
    <scope>NUCLEOTIDE SEQUENCE</scope>
    <source>
        <strain evidence="15">ASRB1</strain>
    </source>
</reference>
<dbReference type="InterPro" id="IPR003594">
    <property type="entry name" value="HATPase_dom"/>
</dbReference>
<dbReference type="InterPro" id="IPR001789">
    <property type="entry name" value="Sig_transdc_resp-reg_receiver"/>
</dbReference>
<dbReference type="SUPFAM" id="SSF55874">
    <property type="entry name" value="ATPase domain of HSP90 chaperone/DNA topoisomerase II/histidine kinase"/>
    <property type="match status" value="1"/>
</dbReference>
<keyword evidence="10" id="KW-0175">Coiled coil</keyword>
<dbReference type="SUPFAM" id="SSF52172">
    <property type="entry name" value="CheY-like"/>
    <property type="match status" value="1"/>
</dbReference>
<dbReference type="CDD" id="cd00082">
    <property type="entry name" value="HisKA"/>
    <property type="match status" value="1"/>
</dbReference>
<dbReference type="EC" id="2.7.13.3" evidence="2"/>
<dbReference type="InterPro" id="IPR036097">
    <property type="entry name" value="HisK_dim/P_sf"/>
</dbReference>
<evidence type="ECO:0000259" key="13">
    <source>
        <dbReference type="PROSITE" id="PS50110"/>
    </source>
</evidence>
<dbReference type="Proteomes" id="UP001144372">
    <property type="component" value="Unassembled WGS sequence"/>
</dbReference>
<keyword evidence="7" id="KW-0067">ATP-binding</keyword>
<evidence type="ECO:0000259" key="12">
    <source>
        <dbReference type="PROSITE" id="PS50109"/>
    </source>
</evidence>
<dbReference type="InterPro" id="IPR013655">
    <property type="entry name" value="PAS_fold_3"/>
</dbReference>
<dbReference type="Gene3D" id="3.40.50.2300">
    <property type="match status" value="1"/>
</dbReference>
<evidence type="ECO:0000256" key="11">
    <source>
        <dbReference type="SAM" id="Phobius"/>
    </source>
</evidence>
<name>A0A9W6D3G2_9BACT</name>
<evidence type="ECO:0000256" key="7">
    <source>
        <dbReference type="ARBA" id="ARBA00022840"/>
    </source>
</evidence>
<dbReference type="GO" id="GO:0000155">
    <property type="term" value="F:phosphorelay sensor kinase activity"/>
    <property type="evidence" value="ECO:0007669"/>
    <property type="project" value="InterPro"/>
</dbReference>
<dbReference type="InterPro" id="IPR035965">
    <property type="entry name" value="PAS-like_dom_sf"/>
</dbReference>
<dbReference type="Pfam" id="PF02518">
    <property type="entry name" value="HATPase_c"/>
    <property type="match status" value="1"/>
</dbReference>
<keyword evidence="4" id="KW-0808">Transferase</keyword>
<sequence>MISQPILGKMKTKIPTLATKKWNITVAVASFVLLGYIGFLLFANYLSQVELQTATLQQLKQDMEKRSMAVSYFYSERKSDLKDLRENRDILAYFHSKALGMSMEYGLQASLFSVTESFSRLLNEKTLDQEKIYTQIAFIKENGQLLSGAFSSESRAKNVESLSHLLSPELGDAAILVDSSKQDPDVIVSIAYDYKGKYKGQIVAWVSSATVYKQLVKETSTQVGRSLYIIPNKGELGLPSDIRQKLKSYAMPDLEGLEAGKIYRIRPSARHGKYEELIAGRFPVKGTPFSLLILSEASDIFGKTAPWRLPIAMGILSLIILGGTAFALKVNTHNLVLRTRLEETARSKQDVETKNRQLEKEISERRRIEAALKESEEKYRILVDNTNEGIFIYQDDVIKFPNRRLLAITGYSEVELTGMSFSDLLHPDEQESALERHTRSLKEGEVAGDYVCRTLNKAGEQLWFEVNAVRHTWEKKTATLNFVRDITPQKKLEAQLLHAHKMEAVGTLAGGIAHDFNNLLQAIQGYSELLLLDNKENEPSHDHLKEIFSAAQRGADLTKQLLTFSRKIESKLQPVDLNQEIVQLRKLLDRTIPKMISIELHLAGDLMTINADPAQMEQVLMNLAVNARDAMPEGGKLTVATRNAILDEPYCRIHMGAVPGNYVLLQVTDTGHGMDTPTLGRIFEPFFTSKGIGRGTGLGLAMVYGIVKSHKGYITCRSEPGRGTTFDIYLPVIDREERDMEKPLEPVVINRGSETILLVDDEDYIRDLGKQILSRFGYTVWTAENGETALEIYATHWNTIDLVLLDLIMPGMSGTECLRELQRINPSVRVVVISGYSPDDSRDELIELGAEGFISKPYEMNQMLQVTRKVLDKKQGSSGNETTEV</sequence>
<evidence type="ECO:0000256" key="6">
    <source>
        <dbReference type="ARBA" id="ARBA00022777"/>
    </source>
</evidence>
<dbReference type="CDD" id="cd00156">
    <property type="entry name" value="REC"/>
    <property type="match status" value="1"/>
</dbReference>
<dbReference type="InterPro" id="IPR003661">
    <property type="entry name" value="HisK_dim/P_dom"/>
</dbReference>
<dbReference type="Gene3D" id="3.30.565.10">
    <property type="entry name" value="Histidine kinase-like ATPase, C-terminal domain"/>
    <property type="match status" value="1"/>
</dbReference>
<dbReference type="GO" id="GO:0005524">
    <property type="term" value="F:ATP binding"/>
    <property type="evidence" value="ECO:0007669"/>
    <property type="project" value="UniProtKB-KW"/>
</dbReference>
<dbReference type="PANTHER" id="PTHR43065:SF46">
    <property type="entry name" value="C4-DICARBOXYLATE TRANSPORT SENSOR PROTEIN DCTB"/>
    <property type="match status" value="1"/>
</dbReference>
<dbReference type="InterPro" id="IPR004358">
    <property type="entry name" value="Sig_transdc_His_kin-like_C"/>
</dbReference>
<dbReference type="Pfam" id="PF00072">
    <property type="entry name" value="Response_reg"/>
    <property type="match status" value="1"/>
</dbReference>
<dbReference type="SMART" id="SM00448">
    <property type="entry name" value="REC"/>
    <property type="match status" value="1"/>
</dbReference>
<dbReference type="AlphaFoldDB" id="A0A9W6D3G2"/>
<keyword evidence="8" id="KW-0902">Two-component regulatory system</keyword>
<dbReference type="InterPro" id="IPR005467">
    <property type="entry name" value="His_kinase_dom"/>
</dbReference>
<keyword evidence="11" id="KW-0472">Membrane</keyword>
<dbReference type="EMBL" id="BSDR01000001">
    <property type="protein sequence ID" value="GLI34209.1"/>
    <property type="molecule type" value="Genomic_DNA"/>
</dbReference>
<keyword evidence="11" id="KW-1133">Transmembrane helix</keyword>
<dbReference type="PRINTS" id="PR00344">
    <property type="entry name" value="BCTRLSENSOR"/>
</dbReference>
<keyword evidence="16" id="KW-1185">Reference proteome</keyword>
<dbReference type="InterPro" id="IPR036890">
    <property type="entry name" value="HATPase_C_sf"/>
</dbReference>
<feature type="domain" description="PAS" evidence="14">
    <location>
        <begin position="375"/>
        <end position="444"/>
    </location>
</feature>
<keyword evidence="6 15" id="KW-0418">Kinase</keyword>
<evidence type="ECO:0000256" key="1">
    <source>
        <dbReference type="ARBA" id="ARBA00000085"/>
    </source>
</evidence>
<dbReference type="PANTHER" id="PTHR43065">
    <property type="entry name" value="SENSOR HISTIDINE KINASE"/>
    <property type="match status" value="1"/>
</dbReference>
<keyword evidence="5" id="KW-0547">Nucleotide-binding</keyword>
<dbReference type="InterPro" id="IPR000014">
    <property type="entry name" value="PAS"/>
</dbReference>
<dbReference type="PROSITE" id="PS50112">
    <property type="entry name" value="PAS"/>
    <property type="match status" value="1"/>
</dbReference>
<dbReference type="Pfam" id="PF00512">
    <property type="entry name" value="HisKA"/>
    <property type="match status" value="1"/>
</dbReference>
<feature type="transmembrane region" description="Helical" evidence="11">
    <location>
        <begin position="21"/>
        <end position="46"/>
    </location>
</feature>
<evidence type="ECO:0000313" key="16">
    <source>
        <dbReference type="Proteomes" id="UP001144372"/>
    </source>
</evidence>
<dbReference type="SMART" id="SM00387">
    <property type="entry name" value="HATPase_c"/>
    <property type="match status" value="1"/>
</dbReference>
<dbReference type="NCBIfam" id="TIGR00229">
    <property type="entry name" value="sensory_box"/>
    <property type="match status" value="1"/>
</dbReference>
<keyword evidence="3 9" id="KW-0597">Phosphoprotein</keyword>
<evidence type="ECO:0000256" key="10">
    <source>
        <dbReference type="SAM" id="Coils"/>
    </source>
</evidence>
<protein>
    <recommendedName>
        <fullName evidence="2">histidine kinase</fullName>
        <ecNumber evidence="2">2.7.13.3</ecNumber>
    </recommendedName>
</protein>
<feature type="coiled-coil region" evidence="10">
    <location>
        <begin position="341"/>
        <end position="385"/>
    </location>
</feature>
<dbReference type="PROSITE" id="PS50110">
    <property type="entry name" value="RESPONSE_REGULATORY"/>
    <property type="match status" value="1"/>
</dbReference>
<dbReference type="SMART" id="SM00388">
    <property type="entry name" value="HisKA"/>
    <property type="match status" value="1"/>
</dbReference>
<comment type="caution">
    <text evidence="15">The sequence shown here is derived from an EMBL/GenBank/DDBJ whole genome shotgun (WGS) entry which is preliminary data.</text>
</comment>
<dbReference type="SMART" id="SM00091">
    <property type="entry name" value="PAS"/>
    <property type="match status" value="1"/>
</dbReference>
<feature type="domain" description="Response regulatory" evidence="13">
    <location>
        <begin position="755"/>
        <end position="871"/>
    </location>
</feature>
<evidence type="ECO:0000256" key="5">
    <source>
        <dbReference type="ARBA" id="ARBA00022741"/>
    </source>
</evidence>
<evidence type="ECO:0000256" key="8">
    <source>
        <dbReference type="ARBA" id="ARBA00023012"/>
    </source>
</evidence>